<evidence type="ECO:0000256" key="7">
    <source>
        <dbReference type="ARBA" id="ARBA00023114"/>
    </source>
</evidence>
<sequence>MNIKSLLIGSAAALAAVSGAQAADAIVAAEPEPLEYVRVCDAFGTGYFYIPGTETCLQISGYVRFQVDFQDDVVGNDAGYRVGTRGYISLDAKSDTELGTLTGHIDLQADSHQDVFLDGAWIQLGGFKAGYFYTEWDKGINGETDALDGGFLNLIGGNSLLNAISYKYEGGAFSATVALESFANKAWSRFEDNLGISGVVTGSFGAVSVDLLGSYDFDAENGNIRGLVSADLGPGTLQGAVVWSSGANRYWDASEWSVAASYKANLTDKLAITPGFQYWNTIDYNANGDYRGSRDAWRAGVTLDYTIVTDLTTKVSLQYTDIDNGAGNKGAGDDTWGGFVRLQRSF</sequence>
<dbReference type="SUPFAM" id="SSF56935">
    <property type="entry name" value="Porins"/>
    <property type="match status" value="1"/>
</dbReference>
<dbReference type="EMBL" id="SLVX01000002">
    <property type="protein sequence ID" value="TCN47692.1"/>
    <property type="molecule type" value="Genomic_DNA"/>
</dbReference>
<keyword evidence="9 10" id="KW-0998">Cell outer membrane</keyword>
<gene>
    <name evidence="11" type="ORF">EV665_102212</name>
</gene>
<keyword evidence="7 10" id="KW-0626">Porin</keyword>
<feature type="signal peptide" evidence="10">
    <location>
        <begin position="1"/>
        <end position="22"/>
    </location>
</feature>
<evidence type="ECO:0000256" key="8">
    <source>
        <dbReference type="ARBA" id="ARBA00023136"/>
    </source>
</evidence>
<keyword evidence="4 10" id="KW-0812">Transmembrane</keyword>
<feature type="chain" id="PRO_5020848089" description="Porin" evidence="10">
    <location>
        <begin position="23"/>
        <end position="346"/>
    </location>
</feature>
<dbReference type="Proteomes" id="UP000295351">
    <property type="component" value="Unassembled WGS sequence"/>
</dbReference>
<keyword evidence="5 10" id="KW-0732">Signal</keyword>
<comment type="domain">
    <text evidence="10">Consists of 16-stranded beta-barrel sheets, with large surface-exposed loops, that form a transmembrane pore at the center of each barrel. The pore is partially ocluded by a peptide loop that folds into the pore lumen.</text>
</comment>
<comment type="caution">
    <text evidence="11">The sequence shown here is derived from an EMBL/GenBank/DDBJ whole genome shotgun (WGS) entry which is preliminary data.</text>
</comment>
<protein>
    <recommendedName>
        <fullName evidence="10">Porin</fullName>
    </recommendedName>
</protein>
<comment type="subcellular location">
    <subcellularLocation>
        <location evidence="10">Cell outer membrane</location>
        <topology evidence="10">Multi-pass membrane protein</topology>
    </subcellularLocation>
</comment>
<dbReference type="GO" id="GO:0015288">
    <property type="term" value="F:porin activity"/>
    <property type="evidence" value="ECO:0007669"/>
    <property type="project" value="UniProtKB-KW"/>
</dbReference>
<evidence type="ECO:0000256" key="2">
    <source>
        <dbReference type="ARBA" id="ARBA00022448"/>
    </source>
</evidence>
<organism evidence="11 12">
    <name type="scientific">Shinella granuli</name>
    <dbReference type="NCBI Taxonomy" id="323621"/>
    <lineage>
        <taxon>Bacteria</taxon>
        <taxon>Pseudomonadati</taxon>
        <taxon>Pseudomonadota</taxon>
        <taxon>Alphaproteobacteria</taxon>
        <taxon>Hyphomicrobiales</taxon>
        <taxon>Rhizobiaceae</taxon>
        <taxon>Shinella</taxon>
    </lineage>
</organism>
<evidence type="ECO:0000256" key="6">
    <source>
        <dbReference type="ARBA" id="ARBA00023065"/>
    </source>
</evidence>
<dbReference type="Pfam" id="PF02530">
    <property type="entry name" value="Porin_2"/>
    <property type="match status" value="1"/>
</dbReference>
<keyword evidence="6 10" id="KW-0406">Ion transport</keyword>
<keyword evidence="12" id="KW-1185">Reference proteome</keyword>
<evidence type="ECO:0000313" key="11">
    <source>
        <dbReference type="EMBL" id="TCN47692.1"/>
    </source>
</evidence>
<dbReference type="GO" id="GO:0006811">
    <property type="term" value="P:monoatomic ion transport"/>
    <property type="evidence" value="ECO:0007669"/>
    <property type="project" value="UniProtKB-KW"/>
</dbReference>
<proteinExistence type="inferred from homology"/>
<evidence type="ECO:0000256" key="10">
    <source>
        <dbReference type="RuleBase" id="RU364005"/>
    </source>
</evidence>
<keyword evidence="3 10" id="KW-1134">Transmembrane beta strand</keyword>
<evidence type="ECO:0000256" key="1">
    <source>
        <dbReference type="ARBA" id="ARBA00009521"/>
    </source>
</evidence>
<evidence type="ECO:0000313" key="12">
    <source>
        <dbReference type="Proteomes" id="UP000295351"/>
    </source>
</evidence>
<keyword evidence="8 10" id="KW-0472">Membrane</keyword>
<name>A0A4R2D4A1_SHIGR</name>
<keyword evidence="2 10" id="KW-0813">Transport</keyword>
<dbReference type="GO" id="GO:0046930">
    <property type="term" value="C:pore complex"/>
    <property type="evidence" value="ECO:0007669"/>
    <property type="project" value="UniProtKB-KW"/>
</dbReference>
<evidence type="ECO:0000256" key="5">
    <source>
        <dbReference type="ARBA" id="ARBA00022729"/>
    </source>
</evidence>
<evidence type="ECO:0000256" key="3">
    <source>
        <dbReference type="ARBA" id="ARBA00022452"/>
    </source>
</evidence>
<comment type="similarity">
    <text evidence="1 10">Belongs to the alphaproteobacteria porin family.</text>
</comment>
<evidence type="ECO:0000256" key="9">
    <source>
        <dbReference type="ARBA" id="ARBA00023237"/>
    </source>
</evidence>
<dbReference type="AlphaFoldDB" id="A0A4R2D4A1"/>
<comment type="function">
    <text evidence="10">Forms passive diffusion pores that allow small molecular weight hydrophilic materials across the outer membrane.</text>
</comment>
<evidence type="ECO:0000256" key="4">
    <source>
        <dbReference type="ARBA" id="ARBA00022692"/>
    </source>
</evidence>
<accession>A0A4R2D4A1</accession>
<dbReference type="RefSeq" id="WP_064329573.1">
    <property type="nucleotide sequence ID" value="NZ_BAABEI010000012.1"/>
</dbReference>
<reference evidence="11 12" key="1">
    <citation type="submission" date="2019-03" db="EMBL/GenBank/DDBJ databases">
        <title>Genomic Encyclopedia of Type Strains, Phase IV (KMG-IV): sequencing the most valuable type-strain genomes for metagenomic binning, comparative biology and taxonomic classification.</title>
        <authorList>
            <person name="Goeker M."/>
        </authorList>
    </citation>
    <scope>NUCLEOTIDE SEQUENCE [LARGE SCALE GENOMIC DNA]</scope>
    <source>
        <strain evidence="11 12">DSM 18401</strain>
    </source>
</reference>
<dbReference type="GO" id="GO:0009279">
    <property type="term" value="C:cell outer membrane"/>
    <property type="evidence" value="ECO:0007669"/>
    <property type="project" value="UniProtKB-SubCell"/>
</dbReference>
<dbReference type="InterPro" id="IPR003684">
    <property type="entry name" value="Porin_alphabac"/>
</dbReference>